<sequence length="67" mass="6565">MPTRRAALSALAPGAVAAPAVAGARVAVLTRSTDVDALAAAQQEVVGLARWAIRLSAGATGGQAQGR</sequence>
<comment type="caution">
    <text evidence="2">The sequence shown here is derived from an EMBL/GenBank/DDBJ whole genome shotgun (WGS) entry which is preliminary data.</text>
</comment>
<keyword evidence="1" id="KW-0732">Signal</keyword>
<name>A0ABW2SJZ8_9ACTO</name>
<dbReference type="EMBL" id="JBHTEF010000001">
    <property type="protein sequence ID" value="MFC7580472.1"/>
    <property type="molecule type" value="Genomic_DNA"/>
</dbReference>
<evidence type="ECO:0000313" key="3">
    <source>
        <dbReference type="Proteomes" id="UP001596527"/>
    </source>
</evidence>
<dbReference type="RefSeq" id="WP_380972511.1">
    <property type="nucleotide sequence ID" value="NZ_JBHTEF010000001.1"/>
</dbReference>
<keyword evidence="3" id="KW-1185">Reference proteome</keyword>
<organism evidence="2 3">
    <name type="scientific">Schaalia naturae</name>
    <dbReference type="NCBI Taxonomy" id="635203"/>
    <lineage>
        <taxon>Bacteria</taxon>
        <taxon>Bacillati</taxon>
        <taxon>Actinomycetota</taxon>
        <taxon>Actinomycetes</taxon>
        <taxon>Actinomycetales</taxon>
        <taxon>Actinomycetaceae</taxon>
        <taxon>Schaalia</taxon>
    </lineage>
</organism>
<dbReference type="Proteomes" id="UP001596527">
    <property type="component" value="Unassembled WGS sequence"/>
</dbReference>
<gene>
    <name evidence="2" type="ORF">ACFQWG_04470</name>
</gene>
<protein>
    <submittedName>
        <fullName evidence="2">Uncharacterized protein</fullName>
    </submittedName>
</protein>
<feature type="chain" id="PRO_5046793237" evidence="1">
    <location>
        <begin position="23"/>
        <end position="67"/>
    </location>
</feature>
<evidence type="ECO:0000256" key="1">
    <source>
        <dbReference type="SAM" id="SignalP"/>
    </source>
</evidence>
<proteinExistence type="predicted"/>
<accession>A0ABW2SJZ8</accession>
<evidence type="ECO:0000313" key="2">
    <source>
        <dbReference type="EMBL" id="MFC7580472.1"/>
    </source>
</evidence>
<reference evidence="3" key="1">
    <citation type="journal article" date="2019" name="Int. J. Syst. Evol. Microbiol.">
        <title>The Global Catalogue of Microorganisms (GCM) 10K type strain sequencing project: providing services to taxonomists for standard genome sequencing and annotation.</title>
        <authorList>
            <consortium name="The Broad Institute Genomics Platform"/>
            <consortium name="The Broad Institute Genome Sequencing Center for Infectious Disease"/>
            <person name="Wu L."/>
            <person name="Ma J."/>
        </authorList>
    </citation>
    <scope>NUCLEOTIDE SEQUENCE [LARGE SCALE GENOMIC DNA]</scope>
    <source>
        <strain evidence="3">CCUG 56698</strain>
    </source>
</reference>
<feature type="signal peptide" evidence="1">
    <location>
        <begin position="1"/>
        <end position="22"/>
    </location>
</feature>